<accession>A0A3T0SZ61</accession>
<gene>
    <name evidence="3" type="ORF">C1I64_06290</name>
</gene>
<proteinExistence type="predicted"/>
<dbReference type="EMBL" id="CP028137">
    <property type="protein sequence ID" value="AZZ51696.1"/>
    <property type="molecule type" value="Genomic_DNA"/>
</dbReference>
<organism evidence="3 4">
    <name type="scientific">Rathayibacter festucae DSM 15932</name>
    <dbReference type="NCBI Taxonomy" id="1328866"/>
    <lineage>
        <taxon>Bacteria</taxon>
        <taxon>Bacillati</taxon>
        <taxon>Actinomycetota</taxon>
        <taxon>Actinomycetes</taxon>
        <taxon>Micrococcales</taxon>
        <taxon>Microbacteriaceae</taxon>
        <taxon>Rathayibacter</taxon>
    </lineage>
</organism>
<dbReference type="AlphaFoldDB" id="A0A3T0SZ61"/>
<evidence type="ECO:0000256" key="1">
    <source>
        <dbReference type="SAM" id="MobiDB-lite"/>
    </source>
</evidence>
<reference evidence="3 4" key="1">
    <citation type="submission" date="2018-03" db="EMBL/GenBank/DDBJ databases">
        <title>Bacteriophage NCPPB3778 and a type I-E CRISPR drive the evolution of the US Biological Select Agent, Rathayibacter toxicus.</title>
        <authorList>
            <person name="Davis E.W.II."/>
            <person name="Tabima J.F."/>
            <person name="Weisberg A.J."/>
            <person name="Dantas Lopes L."/>
            <person name="Wiseman M.S."/>
            <person name="Wiseman M.S."/>
            <person name="Pupko T."/>
            <person name="Belcher M.S."/>
            <person name="Sechler A.J."/>
            <person name="Tancos M.A."/>
            <person name="Schroeder B.K."/>
            <person name="Murray T.D."/>
            <person name="Luster D.G."/>
            <person name="Schneider W.L."/>
            <person name="Rogers E."/>
            <person name="Andreote F.D."/>
            <person name="Grunwald N.J."/>
            <person name="Putnam M.L."/>
            <person name="Chang J.H."/>
        </authorList>
    </citation>
    <scope>NUCLEOTIDE SEQUENCE [LARGE SCALE GENOMIC DNA]</scope>
    <source>
        <strain evidence="3 4">DSM 15932</strain>
    </source>
</reference>
<dbReference type="Gene3D" id="2.60.120.260">
    <property type="entry name" value="Galactose-binding domain-like"/>
    <property type="match status" value="1"/>
</dbReference>
<keyword evidence="2" id="KW-0732">Signal</keyword>
<evidence type="ECO:0008006" key="5">
    <source>
        <dbReference type="Google" id="ProtNLM"/>
    </source>
</evidence>
<feature type="compositionally biased region" description="Low complexity" evidence="1">
    <location>
        <begin position="49"/>
        <end position="60"/>
    </location>
</feature>
<feature type="compositionally biased region" description="Low complexity" evidence="1">
    <location>
        <begin position="31"/>
        <end position="42"/>
    </location>
</feature>
<evidence type="ECO:0000313" key="4">
    <source>
        <dbReference type="Proteomes" id="UP000285317"/>
    </source>
</evidence>
<feature type="signal peptide" evidence="2">
    <location>
        <begin position="1"/>
        <end position="29"/>
    </location>
</feature>
<evidence type="ECO:0000256" key="2">
    <source>
        <dbReference type="SAM" id="SignalP"/>
    </source>
</evidence>
<protein>
    <recommendedName>
        <fullName evidence="5">F5/8 type C domain-containing protein</fullName>
    </recommendedName>
</protein>
<dbReference type="SUPFAM" id="SSF49785">
    <property type="entry name" value="Galactose-binding domain-like"/>
    <property type="match status" value="1"/>
</dbReference>
<sequence>MRRATHFTGGLCGLLLAAGLVAAPHSAVAAPAGTASTSTPPARDGGGVDSAPAASDAVAEPGSPSLLRAAAAPADFTDVAIPSRADIVVHEVTIALVAPQGTTPSFSAEDARRSLELVDDFYDRETGGAVRFELERLIDWRSIDEPIGCSDTGGLHDWISRTTGWQPGPARHLVAMVPPGDPCPIWANGEQPGDPDDGGRTFQGGPDAILLAHELGHNLSLFHASSVQCASSWDVAPGASCAREEYGNLTDVMGDSWLFTPLSAPTLAQLGILSDTRQPVCGAPRTTVIDTLGAGPGTPRALTWTDPQDSAVRYWAQYNDKADPRADGGAYSSPWQTPRTVSGVQILRSTGGSAELLQRPGDASVGNEFALAGETVALNTGMSLRVEALDATARTATVTVTVPCTEDVGDITRRAAASASYTSGWSSVGDAVDGRTGTAWSSWPRVGEQWLGLTWPATVTVDSASVRFAADAADSAQQGVIPPRSWRVDYLDAAGAWVPVAGASPAGRARDAVNTVVFTPVATTALRTVFQAWGSAEYGGSTGVAELSATGVAPVASLVARGAATTVATSSTRDVAAGVDVLDARGRALAGRAVSFALTGPATFADGTKAATVLSAASGTAALPPLRTGATTGTVSIAARVPGLPAVPLPRTTVAAPPGVTATAATRKTLGTVVLTVTAKNTGRTATEITIVTAYGTSTIAGVAPGATVSRAFATRRSTVPAGSAQVTAQTDGLRTTTAAAYRGL</sequence>
<dbReference type="InterPro" id="IPR008979">
    <property type="entry name" value="Galactose-bd-like_sf"/>
</dbReference>
<feature type="region of interest" description="Disordered" evidence="1">
    <location>
        <begin position="31"/>
        <end position="60"/>
    </location>
</feature>
<dbReference type="KEGG" id="rfs:C1I64_06290"/>
<dbReference type="RefSeq" id="WP_127886592.1">
    <property type="nucleotide sequence ID" value="NZ_CP028137.1"/>
</dbReference>
<feature type="chain" id="PRO_5019089487" description="F5/8 type C domain-containing protein" evidence="2">
    <location>
        <begin position="30"/>
        <end position="745"/>
    </location>
</feature>
<evidence type="ECO:0000313" key="3">
    <source>
        <dbReference type="EMBL" id="AZZ51696.1"/>
    </source>
</evidence>
<dbReference type="Proteomes" id="UP000285317">
    <property type="component" value="Chromosome"/>
</dbReference>
<name>A0A3T0SZ61_9MICO</name>